<dbReference type="SUPFAM" id="SSF52799">
    <property type="entry name" value="(Phosphotyrosine protein) phosphatases II"/>
    <property type="match status" value="1"/>
</dbReference>
<dbReference type="STRING" id="2060905.A0A2B7X8R6"/>
<accession>A0A2B7X8R6</accession>
<dbReference type="OrthoDB" id="449382at2759"/>
<reference evidence="1 2" key="1">
    <citation type="submission" date="2017-10" db="EMBL/GenBank/DDBJ databases">
        <title>Comparative genomics in systemic dimorphic fungi from Ajellomycetaceae.</title>
        <authorList>
            <person name="Munoz J.F."/>
            <person name="Mcewen J.G."/>
            <person name="Clay O.K."/>
            <person name="Cuomo C.A."/>
        </authorList>
    </citation>
    <scope>NUCLEOTIDE SEQUENCE [LARGE SCALE GENOMIC DNA]</scope>
    <source>
        <strain evidence="1 2">UAMH130</strain>
    </source>
</reference>
<gene>
    <name evidence="1" type="ORF">GX51_03145</name>
</gene>
<dbReference type="Proteomes" id="UP000224080">
    <property type="component" value="Unassembled WGS sequence"/>
</dbReference>
<dbReference type="InterPro" id="IPR026893">
    <property type="entry name" value="Tyr/Ser_Pase_IphP-type"/>
</dbReference>
<sequence>MGSNEQLPTYVLRDVVETDVLTAISADVVSHIISSPPFVSVPGLFNFRDLSHPHDTLTPLKKNYIFRSGMLAFLEEEGKAKLTTDLGVKKIFDLRGAPERDRFPSPEIEGVQYHWLPTAQDTVKFSWADYGMGDPAATMLKMYQNILVTHVPIYRAVFEHIRDFPDQPFFFHCTAGKDRTGVLSALILRLAGYAPDTIVHDYVLTRAGFEPVREALYKELLSNKDLDEAATRGLLVAGGILYETMVNFLGFMEDEFENGVEGYLRSKLGFSSTDIDTIRANLRG</sequence>
<dbReference type="GO" id="GO:0004721">
    <property type="term" value="F:phosphoprotein phosphatase activity"/>
    <property type="evidence" value="ECO:0007669"/>
    <property type="project" value="InterPro"/>
</dbReference>
<evidence type="ECO:0000313" key="1">
    <source>
        <dbReference type="EMBL" id="PGH05048.1"/>
    </source>
</evidence>
<dbReference type="PROSITE" id="PS00383">
    <property type="entry name" value="TYR_PHOSPHATASE_1"/>
    <property type="match status" value="1"/>
</dbReference>
<dbReference type="InterPro" id="IPR016130">
    <property type="entry name" value="Tyr_Pase_AS"/>
</dbReference>
<dbReference type="Pfam" id="PF13350">
    <property type="entry name" value="Y_phosphatase3"/>
    <property type="match status" value="1"/>
</dbReference>
<dbReference type="AlphaFoldDB" id="A0A2B7X8R6"/>
<proteinExistence type="predicted"/>
<comment type="caution">
    <text evidence="1">The sequence shown here is derived from an EMBL/GenBank/DDBJ whole genome shotgun (WGS) entry which is preliminary data.</text>
</comment>
<dbReference type="PANTHER" id="PTHR31126:SF73">
    <property type="entry name" value="TYROSINE SPECIFIC PROTEIN PHOSPHATASES DOMAIN-CONTAINING PROTEIN"/>
    <property type="match status" value="1"/>
</dbReference>
<dbReference type="PANTHER" id="PTHR31126">
    <property type="entry name" value="TYROSINE-PROTEIN PHOSPHATASE"/>
    <property type="match status" value="1"/>
</dbReference>
<protein>
    <recommendedName>
        <fullName evidence="3">Tyrosine specific protein phosphatases domain-containing protein</fullName>
    </recommendedName>
</protein>
<dbReference type="Gene3D" id="3.90.190.10">
    <property type="entry name" value="Protein tyrosine phosphatase superfamily"/>
    <property type="match status" value="1"/>
</dbReference>
<organism evidence="1 2">
    <name type="scientific">Blastomyces parvus</name>
    <dbReference type="NCBI Taxonomy" id="2060905"/>
    <lineage>
        <taxon>Eukaryota</taxon>
        <taxon>Fungi</taxon>
        <taxon>Dikarya</taxon>
        <taxon>Ascomycota</taxon>
        <taxon>Pezizomycotina</taxon>
        <taxon>Eurotiomycetes</taxon>
        <taxon>Eurotiomycetidae</taxon>
        <taxon>Onygenales</taxon>
        <taxon>Ajellomycetaceae</taxon>
        <taxon>Blastomyces</taxon>
    </lineage>
</organism>
<dbReference type="InterPro" id="IPR029021">
    <property type="entry name" value="Prot-tyrosine_phosphatase-like"/>
</dbReference>
<name>A0A2B7X8R6_9EURO</name>
<evidence type="ECO:0000313" key="2">
    <source>
        <dbReference type="Proteomes" id="UP000224080"/>
    </source>
</evidence>
<keyword evidence="2" id="KW-1185">Reference proteome</keyword>
<dbReference type="EMBL" id="PDNC01000033">
    <property type="protein sequence ID" value="PGH05048.1"/>
    <property type="molecule type" value="Genomic_DNA"/>
</dbReference>
<evidence type="ECO:0008006" key="3">
    <source>
        <dbReference type="Google" id="ProtNLM"/>
    </source>
</evidence>